<evidence type="ECO:0000256" key="4">
    <source>
        <dbReference type="ARBA" id="ARBA00022729"/>
    </source>
</evidence>
<dbReference type="Gene3D" id="3.10.105.10">
    <property type="entry name" value="Dipeptide-binding Protein, Domain 3"/>
    <property type="match status" value="1"/>
</dbReference>
<dbReference type="AlphaFoldDB" id="A0A972VTH0"/>
<evidence type="ECO:0000256" key="2">
    <source>
        <dbReference type="ARBA" id="ARBA00005695"/>
    </source>
</evidence>
<evidence type="ECO:0000313" key="6">
    <source>
        <dbReference type="EMBL" id="NQV63963.1"/>
    </source>
</evidence>
<dbReference type="PANTHER" id="PTHR30290:SF10">
    <property type="entry name" value="PERIPLASMIC OLIGOPEPTIDE-BINDING PROTEIN-RELATED"/>
    <property type="match status" value="1"/>
</dbReference>
<comment type="subcellular location">
    <subcellularLocation>
        <location evidence="1">Cell envelope</location>
    </subcellularLocation>
</comment>
<dbReference type="Pfam" id="PF00496">
    <property type="entry name" value="SBP_bac_5"/>
    <property type="match status" value="1"/>
</dbReference>
<keyword evidence="3" id="KW-0813">Transport</keyword>
<dbReference type="InterPro" id="IPR000914">
    <property type="entry name" value="SBP_5_dom"/>
</dbReference>
<evidence type="ECO:0000256" key="1">
    <source>
        <dbReference type="ARBA" id="ARBA00004196"/>
    </source>
</evidence>
<comment type="similarity">
    <text evidence="2">Belongs to the bacterial solute-binding protein 5 family.</text>
</comment>
<feature type="domain" description="Solute-binding protein family 5" evidence="5">
    <location>
        <begin position="17"/>
        <end position="116"/>
    </location>
</feature>
<dbReference type="GO" id="GO:0030313">
    <property type="term" value="C:cell envelope"/>
    <property type="evidence" value="ECO:0007669"/>
    <property type="project" value="UniProtKB-SubCell"/>
</dbReference>
<proteinExistence type="inferred from homology"/>
<evidence type="ECO:0000256" key="3">
    <source>
        <dbReference type="ARBA" id="ARBA00022448"/>
    </source>
</evidence>
<feature type="non-terminal residue" evidence="6">
    <location>
        <position position="1"/>
    </location>
</feature>
<dbReference type="SUPFAM" id="SSF53850">
    <property type="entry name" value="Periplasmic binding protein-like II"/>
    <property type="match status" value="1"/>
</dbReference>
<dbReference type="Proteomes" id="UP000754644">
    <property type="component" value="Unassembled WGS sequence"/>
</dbReference>
<comment type="caution">
    <text evidence="6">The sequence shown here is derived from an EMBL/GenBank/DDBJ whole genome shotgun (WGS) entry which is preliminary data.</text>
</comment>
<dbReference type="GO" id="GO:1904680">
    <property type="term" value="F:peptide transmembrane transporter activity"/>
    <property type="evidence" value="ECO:0007669"/>
    <property type="project" value="TreeGrafter"/>
</dbReference>
<protein>
    <recommendedName>
        <fullName evidence="5">Solute-binding protein family 5 domain-containing protein</fullName>
    </recommendedName>
</protein>
<organism evidence="6 7">
    <name type="scientific">SAR86 cluster bacterium</name>
    <dbReference type="NCBI Taxonomy" id="2030880"/>
    <lineage>
        <taxon>Bacteria</taxon>
        <taxon>Pseudomonadati</taxon>
        <taxon>Pseudomonadota</taxon>
        <taxon>Gammaproteobacteria</taxon>
        <taxon>SAR86 cluster</taxon>
    </lineage>
</organism>
<dbReference type="GO" id="GO:0015833">
    <property type="term" value="P:peptide transport"/>
    <property type="evidence" value="ECO:0007669"/>
    <property type="project" value="TreeGrafter"/>
</dbReference>
<evidence type="ECO:0000313" key="7">
    <source>
        <dbReference type="Proteomes" id="UP000754644"/>
    </source>
</evidence>
<keyword evidence="4" id="KW-0732">Signal</keyword>
<reference evidence="6" key="1">
    <citation type="submission" date="2020-05" db="EMBL/GenBank/DDBJ databases">
        <title>Sulfur intermediates as new biogeochemical hubs in an aquatic model microbial ecosystem.</title>
        <authorList>
            <person name="Vigneron A."/>
        </authorList>
    </citation>
    <scope>NUCLEOTIDE SEQUENCE</scope>
    <source>
        <strain evidence="6">Bin.250</strain>
    </source>
</reference>
<gene>
    <name evidence="6" type="ORF">HQ497_01240</name>
</gene>
<dbReference type="InterPro" id="IPR039424">
    <property type="entry name" value="SBP_5"/>
</dbReference>
<evidence type="ECO:0000259" key="5">
    <source>
        <dbReference type="Pfam" id="PF00496"/>
    </source>
</evidence>
<sequence>LPGVEDKFALEYPLLKQPVNLALARQLVAEVEQANGELPSMTLLTVASPTGAKIAEYLQGIMGQGLGLSIKVDQQTFKQYLMKAESGEFDMALASWYPDFNDVVTYADLLASWNANNRGHYSNPDYDRWLKVLQVAGDKTERMAAAAQLQAIIAADVPLIPMAETGSAYLQHGNLRGVVRQVLGADPDYTAARIVP</sequence>
<accession>A0A972VTH0</accession>
<dbReference type="EMBL" id="JABMOJ010000049">
    <property type="protein sequence ID" value="NQV63963.1"/>
    <property type="molecule type" value="Genomic_DNA"/>
</dbReference>
<dbReference type="PANTHER" id="PTHR30290">
    <property type="entry name" value="PERIPLASMIC BINDING COMPONENT OF ABC TRANSPORTER"/>
    <property type="match status" value="1"/>
</dbReference>
<name>A0A972VTH0_9GAMM</name>
<dbReference type="Gene3D" id="3.40.190.10">
    <property type="entry name" value="Periplasmic binding protein-like II"/>
    <property type="match status" value="1"/>
</dbReference>